<evidence type="ECO:0000313" key="2">
    <source>
        <dbReference type="EMBL" id="TGD75140.1"/>
    </source>
</evidence>
<proteinExistence type="predicted"/>
<accession>A0A4Z0M6V2</accession>
<dbReference type="PANTHER" id="PTHR40076">
    <property type="entry name" value="MEMBRANE PROTEIN-RELATED"/>
    <property type="match status" value="1"/>
</dbReference>
<dbReference type="AlphaFoldDB" id="A0A4Z0M6V2"/>
<reference evidence="2 3" key="1">
    <citation type="submission" date="2019-04" db="EMBL/GenBank/DDBJ databases">
        <title>Taxonomy of novel Haliea sp. from mangrove soil of West Coast of India.</title>
        <authorList>
            <person name="Verma A."/>
            <person name="Kumar P."/>
            <person name="Krishnamurthi S."/>
        </authorList>
    </citation>
    <scope>NUCLEOTIDE SEQUENCE [LARGE SCALE GENOMIC DNA]</scope>
    <source>
        <strain evidence="2 3">SAOS-164</strain>
    </source>
</reference>
<keyword evidence="1" id="KW-0812">Transmembrane</keyword>
<keyword evidence="3" id="KW-1185">Reference proteome</keyword>
<feature type="transmembrane region" description="Helical" evidence="1">
    <location>
        <begin position="125"/>
        <end position="144"/>
    </location>
</feature>
<keyword evidence="1" id="KW-0472">Membrane</keyword>
<feature type="transmembrane region" description="Helical" evidence="1">
    <location>
        <begin position="189"/>
        <end position="214"/>
    </location>
</feature>
<evidence type="ECO:0000313" key="3">
    <source>
        <dbReference type="Proteomes" id="UP000298050"/>
    </source>
</evidence>
<organism evidence="2 3">
    <name type="scientific">Mangrovimicrobium sediminis</name>
    <dbReference type="NCBI Taxonomy" id="2562682"/>
    <lineage>
        <taxon>Bacteria</taxon>
        <taxon>Pseudomonadati</taxon>
        <taxon>Pseudomonadota</taxon>
        <taxon>Gammaproteobacteria</taxon>
        <taxon>Cellvibrionales</taxon>
        <taxon>Halieaceae</taxon>
        <taxon>Mangrovimicrobium</taxon>
    </lineage>
</organism>
<dbReference type="Proteomes" id="UP000298050">
    <property type="component" value="Unassembled WGS sequence"/>
</dbReference>
<keyword evidence="1" id="KW-1133">Transmembrane helix</keyword>
<dbReference type="PANTHER" id="PTHR40076:SF1">
    <property type="entry name" value="MEMBRANE PROTEIN"/>
    <property type="match status" value="1"/>
</dbReference>
<evidence type="ECO:0000256" key="1">
    <source>
        <dbReference type="SAM" id="Phobius"/>
    </source>
</evidence>
<comment type="caution">
    <text evidence="2">The sequence shown here is derived from an EMBL/GenBank/DDBJ whole genome shotgun (WGS) entry which is preliminary data.</text>
</comment>
<sequence length="251" mass="27506">MSTGQSRSAPGSPVTEPGKRSDFTVAGILLAAWRGSRGRLGLAWRGLGAYVGIIVLFNGAFLLLAPDEPGSYSFGLPNLPGLIDELVQGLILLPMLAGLFIFGATFARGLTPRPASIFEWYDHSLTLLLVIILSHLLILLGLLFFVLPGIYLLVCLQFAIPLAIDKQLGPWAAMRRSRELVTPVWFRMFTLNLIAGLLLAGSVLLLGIPLIWVLPVLLHTWGDLYDRLAGLEEHTVLRVTRPRRRAGLRQP</sequence>
<gene>
    <name evidence="2" type="ORF">E4634_03815</name>
</gene>
<dbReference type="InterPro" id="IPR010380">
    <property type="entry name" value="DUF975"/>
</dbReference>
<name>A0A4Z0M6V2_9GAMM</name>
<feature type="transmembrane region" description="Helical" evidence="1">
    <location>
        <begin position="86"/>
        <end position="104"/>
    </location>
</feature>
<dbReference type="OrthoDB" id="5516623at2"/>
<dbReference type="EMBL" id="SRLE01000004">
    <property type="protein sequence ID" value="TGD75140.1"/>
    <property type="molecule type" value="Genomic_DNA"/>
</dbReference>
<feature type="transmembrane region" description="Helical" evidence="1">
    <location>
        <begin position="47"/>
        <end position="66"/>
    </location>
</feature>
<evidence type="ECO:0008006" key="4">
    <source>
        <dbReference type="Google" id="ProtNLM"/>
    </source>
</evidence>
<feature type="transmembrane region" description="Helical" evidence="1">
    <location>
        <begin position="150"/>
        <end position="168"/>
    </location>
</feature>
<protein>
    <recommendedName>
        <fullName evidence="4">DUF975 family protein</fullName>
    </recommendedName>
</protein>
<dbReference type="RefSeq" id="WP_135441281.1">
    <property type="nucleotide sequence ID" value="NZ_SRLE01000004.1"/>
</dbReference>